<dbReference type="Proteomes" id="UP000563094">
    <property type="component" value="Unassembled WGS sequence"/>
</dbReference>
<evidence type="ECO:0000313" key="2">
    <source>
        <dbReference type="Proteomes" id="UP000563094"/>
    </source>
</evidence>
<protein>
    <submittedName>
        <fullName evidence="1">Uncharacterized protein</fullName>
    </submittedName>
</protein>
<organism evidence="1 2">
    <name type="scientific">Rufibacter quisquiliarum</name>
    <dbReference type="NCBI Taxonomy" id="1549639"/>
    <lineage>
        <taxon>Bacteria</taxon>
        <taxon>Pseudomonadati</taxon>
        <taxon>Bacteroidota</taxon>
        <taxon>Cytophagia</taxon>
        <taxon>Cytophagales</taxon>
        <taxon>Hymenobacteraceae</taxon>
        <taxon>Rufibacter</taxon>
    </lineage>
</organism>
<sequence>MALIKLREVYEYQGNQQYEQYTDYFYNLRKWEFDTSAKTVSVTDIPFTTNEPGSLEDYSRPPGEIFFTECLPGTTTRRDYYHNGSGGFTVQDTPKSAFCGYAALVLAATVVKHPDTKISRDGAVSLSATGGTKPYQFRRLPDGLWVSTSSWGELKEGVYNFGVRDADGLTDTAEVTLTGISQEPVPGCKDPRATNYEPDADIADNTLCEYQPAAFFIPMMNSLRFVVPTLPGELPNFDNQLFCQSAPAGFRPLRYFQKVVKGDQITIQFISNFQQVAVRVFNSVTNSQVAALATEEADAGQNVKEFVWDTSALPEGVYHLAIEATDEIYGSRSAVSEPVDLRAEHPGTALIEYYNIDNAYDLAYSTGIKNRVRVEARFYQRRPADERSTYRDSKGKLINLSADNYRKVQFDTLQLPEWLHEKLAVAFSHDRVMVNSVAYQAEEGYEHEPIARYLLSNGSILLEQVGWFGKHNRHDTGSEGGSGDPVTILNADGTLYGVFQPGSTVTLPPVLVLDGIRLLENGEYRKSEG</sequence>
<gene>
    <name evidence="1" type="ORF">FHS90_003064</name>
</gene>
<name>A0A839GV79_9BACT</name>
<dbReference type="EMBL" id="JACJIQ010000012">
    <property type="protein sequence ID" value="MBA9078338.1"/>
    <property type="molecule type" value="Genomic_DNA"/>
</dbReference>
<keyword evidence="2" id="KW-1185">Reference proteome</keyword>
<dbReference type="RefSeq" id="WP_182513598.1">
    <property type="nucleotide sequence ID" value="NZ_JACJIQ010000012.1"/>
</dbReference>
<evidence type="ECO:0000313" key="1">
    <source>
        <dbReference type="EMBL" id="MBA9078338.1"/>
    </source>
</evidence>
<proteinExistence type="predicted"/>
<reference evidence="1 2" key="1">
    <citation type="submission" date="2020-08" db="EMBL/GenBank/DDBJ databases">
        <title>Genomic Encyclopedia of Type Strains, Phase IV (KMG-IV): sequencing the most valuable type-strain genomes for metagenomic binning, comparative biology and taxonomic classification.</title>
        <authorList>
            <person name="Goeker M."/>
        </authorList>
    </citation>
    <scope>NUCLEOTIDE SEQUENCE [LARGE SCALE GENOMIC DNA]</scope>
    <source>
        <strain evidence="1 2">DSM 29854</strain>
    </source>
</reference>
<dbReference type="AlphaFoldDB" id="A0A839GV79"/>
<accession>A0A839GV79</accession>
<comment type="caution">
    <text evidence="1">The sequence shown here is derived from an EMBL/GenBank/DDBJ whole genome shotgun (WGS) entry which is preliminary data.</text>
</comment>